<dbReference type="InterPro" id="IPR003265">
    <property type="entry name" value="HhH-GPD_domain"/>
</dbReference>
<evidence type="ECO:0000256" key="11">
    <source>
        <dbReference type="ARBA" id="ARBA00023014"/>
    </source>
</evidence>
<accession>A0ABV7Z1D6</accession>
<evidence type="ECO:0000256" key="10">
    <source>
        <dbReference type="ARBA" id="ARBA00023004"/>
    </source>
</evidence>
<dbReference type="NCBIfam" id="TIGR01084">
    <property type="entry name" value="mutY"/>
    <property type="match status" value="1"/>
</dbReference>
<proteinExistence type="inferred from homology"/>
<dbReference type="SUPFAM" id="SSF48150">
    <property type="entry name" value="DNA-glycosylase"/>
    <property type="match status" value="1"/>
</dbReference>
<dbReference type="InterPro" id="IPR015797">
    <property type="entry name" value="NUDIX_hydrolase-like_dom_sf"/>
</dbReference>
<dbReference type="Pfam" id="PF14815">
    <property type="entry name" value="NUDIX_4"/>
    <property type="match status" value="1"/>
</dbReference>
<evidence type="ECO:0000256" key="12">
    <source>
        <dbReference type="ARBA" id="ARBA00023204"/>
    </source>
</evidence>
<dbReference type="InterPro" id="IPR000445">
    <property type="entry name" value="HhH_motif"/>
</dbReference>
<dbReference type="InterPro" id="IPR044298">
    <property type="entry name" value="MIG/MutY"/>
</dbReference>
<keyword evidence="17" id="KW-1185">Reference proteome</keyword>
<dbReference type="InterPro" id="IPR011257">
    <property type="entry name" value="DNA_glycosylase"/>
</dbReference>
<dbReference type="SUPFAM" id="SSF55811">
    <property type="entry name" value="Nudix"/>
    <property type="match status" value="1"/>
</dbReference>
<dbReference type="Gene3D" id="1.10.1670.10">
    <property type="entry name" value="Helix-hairpin-Helix base-excision DNA repair enzymes (C-terminal)"/>
    <property type="match status" value="1"/>
</dbReference>
<dbReference type="InterPro" id="IPR023170">
    <property type="entry name" value="HhH_base_excis_C"/>
</dbReference>
<keyword evidence="10 14" id="KW-0408">Iron</keyword>
<gene>
    <name evidence="16" type="primary">mutY</name>
    <name evidence="16" type="ORF">ACFOOI_19925</name>
</gene>
<dbReference type="CDD" id="cd00056">
    <property type="entry name" value="ENDO3c"/>
    <property type="match status" value="1"/>
</dbReference>
<evidence type="ECO:0000256" key="9">
    <source>
        <dbReference type="ARBA" id="ARBA00022801"/>
    </source>
</evidence>
<sequence>MFANKIINWYQINKRELPWRNTQNPYFIWLSEIILQQTRVAQGLPYYNNFVEKYPTIKKMADVDEAEVLRTWQGLGYYSRARNLHFTAKYITNELNGEFPSNFNDLQKLKGIGRYTAAAIASFAFDERVPVVDGNVMRVLTRFYEIAEPIDKPKTQNTIFEIAQDLISKKSPALFNQAIMELGATICSPKNPNCLSCPIVESCASFKNKSWANFPFKAGKTKVTQREISYLVLYNKEGVFMKERPLGDIWSKLYDFPEFKVNEFASIENLIHELGFTSIGSIEKVQKKHILSHQKLSITFYKIKIEEEMKGNLDASFYDYSQVYAIPKPIVISNYIDENL</sequence>
<organism evidence="16 17">
    <name type="scientific">Lacihabitans lacunae</name>
    <dbReference type="NCBI Taxonomy" id="1028214"/>
    <lineage>
        <taxon>Bacteria</taxon>
        <taxon>Pseudomonadati</taxon>
        <taxon>Bacteroidota</taxon>
        <taxon>Cytophagia</taxon>
        <taxon>Cytophagales</taxon>
        <taxon>Leadbetterellaceae</taxon>
        <taxon>Lacihabitans</taxon>
    </lineage>
</organism>
<evidence type="ECO:0000313" key="16">
    <source>
        <dbReference type="EMBL" id="MFC3812942.1"/>
    </source>
</evidence>
<evidence type="ECO:0000256" key="2">
    <source>
        <dbReference type="ARBA" id="ARBA00002933"/>
    </source>
</evidence>
<evidence type="ECO:0000259" key="15">
    <source>
        <dbReference type="SMART" id="SM00478"/>
    </source>
</evidence>
<evidence type="ECO:0000256" key="8">
    <source>
        <dbReference type="ARBA" id="ARBA00022763"/>
    </source>
</evidence>
<feature type="domain" description="HhH-GPD" evidence="15">
    <location>
        <begin position="34"/>
        <end position="185"/>
    </location>
</feature>
<comment type="catalytic activity">
    <reaction evidence="1 14">
        <text>Hydrolyzes free adenine bases from 7,8-dihydro-8-oxoguanine:adenine mismatched double-stranded DNA, leaving an apurinic site.</text>
        <dbReference type="EC" id="3.2.2.31"/>
    </reaction>
</comment>
<dbReference type="GO" id="GO:0000701">
    <property type="term" value="F:purine-specific mismatch base pair DNA N-glycosylase activity"/>
    <property type="evidence" value="ECO:0007669"/>
    <property type="project" value="UniProtKB-EC"/>
</dbReference>
<comment type="cofactor">
    <cofactor evidence="14">
        <name>[4Fe-4S] cluster</name>
        <dbReference type="ChEBI" id="CHEBI:49883"/>
    </cofactor>
    <text evidence="14">Binds 1 [4Fe-4S] cluster.</text>
</comment>
<comment type="function">
    <text evidence="2">Adenine glycosylase active on G-A mispairs. MutY also corrects error-prone DNA synthesis past GO lesions which are due to the oxidatively damaged form of guanine: 7,8-dihydro-8-oxoguanine (8-oxo-dGTP).</text>
</comment>
<dbReference type="Pfam" id="PF00730">
    <property type="entry name" value="HhH-GPD"/>
    <property type="match status" value="1"/>
</dbReference>
<keyword evidence="8 14" id="KW-0227">DNA damage</keyword>
<keyword evidence="9 16" id="KW-0378">Hydrolase</keyword>
<dbReference type="EMBL" id="JBHRYQ010000001">
    <property type="protein sequence ID" value="MFC3812942.1"/>
    <property type="molecule type" value="Genomic_DNA"/>
</dbReference>
<dbReference type="PANTHER" id="PTHR42944:SF1">
    <property type="entry name" value="ADENINE DNA GLYCOSYLASE"/>
    <property type="match status" value="1"/>
</dbReference>
<dbReference type="Gene3D" id="1.10.340.30">
    <property type="entry name" value="Hypothetical protein, domain 2"/>
    <property type="match status" value="1"/>
</dbReference>
<keyword evidence="11" id="KW-0411">Iron-sulfur</keyword>
<dbReference type="RefSeq" id="WP_379839848.1">
    <property type="nucleotide sequence ID" value="NZ_JBHRYQ010000001.1"/>
</dbReference>
<dbReference type="Pfam" id="PF00633">
    <property type="entry name" value="HHH"/>
    <property type="match status" value="1"/>
</dbReference>
<evidence type="ECO:0000256" key="6">
    <source>
        <dbReference type="ARBA" id="ARBA00022485"/>
    </source>
</evidence>
<evidence type="ECO:0000256" key="13">
    <source>
        <dbReference type="ARBA" id="ARBA00023295"/>
    </source>
</evidence>
<evidence type="ECO:0000256" key="1">
    <source>
        <dbReference type="ARBA" id="ARBA00000843"/>
    </source>
</evidence>
<comment type="caution">
    <text evidence="16">The sequence shown here is derived from an EMBL/GenBank/DDBJ whole genome shotgun (WGS) entry which is preliminary data.</text>
</comment>
<dbReference type="CDD" id="cd03431">
    <property type="entry name" value="NUDIX_DNA_Glycosylase_C-MutY"/>
    <property type="match status" value="1"/>
</dbReference>
<comment type="similarity">
    <text evidence="3 14">Belongs to the Nth/MutY family.</text>
</comment>
<protein>
    <recommendedName>
        <fullName evidence="5 14">Adenine DNA glycosylase</fullName>
        <ecNumber evidence="4 14">3.2.2.31</ecNumber>
    </recommendedName>
</protein>
<dbReference type="Proteomes" id="UP001595616">
    <property type="component" value="Unassembled WGS sequence"/>
</dbReference>
<dbReference type="SMART" id="SM00478">
    <property type="entry name" value="ENDO3c"/>
    <property type="match status" value="1"/>
</dbReference>
<evidence type="ECO:0000256" key="7">
    <source>
        <dbReference type="ARBA" id="ARBA00022723"/>
    </source>
</evidence>
<keyword evidence="12" id="KW-0234">DNA repair</keyword>
<keyword evidence="6" id="KW-0004">4Fe-4S</keyword>
<keyword evidence="7" id="KW-0479">Metal-binding</keyword>
<reference evidence="17" key="1">
    <citation type="journal article" date="2019" name="Int. J. Syst. Evol. Microbiol.">
        <title>The Global Catalogue of Microorganisms (GCM) 10K type strain sequencing project: providing services to taxonomists for standard genome sequencing and annotation.</title>
        <authorList>
            <consortium name="The Broad Institute Genomics Platform"/>
            <consortium name="The Broad Institute Genome Sequencing Center for Infectious Disease"/>
            <person name="Wu L."/>
            <person name="Ma J."/>
        </authorList>
    </citation>
    <scope>NUCLEOTIDE SEQUENCE [LARGE SCALE GENOMIC DNA]</scope>
    <source>
        <strain evidence="17">CECT 7956</strain>
    </source>
</reference>
<keyword evidence="13 14" id="KW-0326">Glycosidase</keyword>
<dbReference type="InterPro" id="IPR029119">
    <property type="entry name" value="MutY_C"/>
</dbReference>
<evidence type="ECO:0000313" key="17">
    <source>
        <dbReference type="Proteomes" id="UP001595616"/>
    </source>
</evidence>
<evidence type="ECO:0000256" key="3">
    <source>
        <dbReference type="ARBA" id="ARBA00008343"/>
    </source>
</evidence>
<evidence type="ECO:0000256" key="5">
    <source>
        <dbReference type="ARBA" id="ARBA00022023"/>
    </source>
</evidence>
<name>A0ABV7Z1D6_9BACT</name>
<evidence type="ECO:0000256" key="14">
    <source>
        <dbReference type="RuleBase" id="RU365096"/>
    </source>
</evidence>
<evidence type="ECO:0000256" key="4">
    <source>
        <dbReference type="ARBA" id="ARBA00012045"/>
    </source>
</evidence>
<dbReference type="InterPro" id="IPR005760">
    <property type="entry name" value="A/G_AdeGlyc_MutY"/>
</dbReference>
<dbReference type="EC" id="3.2.2.31" evidence="4 14"/>
<dbReference type="PANTHER" id="PTHR42944">
    <property type="entry name" value="ADENINE DNA GLYCOSYLASE"/>
    <property type="match status" value="1"/>
</dbReference>